<reference evidence="1 2" key="1">
    <citation type="journal article" date="2021" name="Int. J. Syst. Evol. Microbiol.">
        <title>Clostridium zeae sp. nov., isolated from corn silage.</title>
        <authorList>
            <person name="Kobayashi H."/>
            <person name="Tanizawa Y."/>
            <person name="Yagura M."/>
            <person name="Sakamoto M."/>
            <person name="Ohkuma M."/>
            <person name="Tohno M."/>
        </authorList>
    </citation>
    <scope>NUCLEOTIDE SEQUENCE [LARGE SCALE GENOMIC DNA]</scope>
    <source>
        <strain evidence="1 2">CSC2</strain>
    </source>
</reference>
<comment type="caution">
    <text evidence="1">The sequence shown here is derived from an EMBL/GenBank/DDBJ whole genome shotgun (WGS) entry which is preliminary data.</text>
</comment>
<evidence type="ECO:0000313" key="1">
    <source>
        <dbReference type="EMBL" id="GFZ30371.1"/>
    </source>
</evidence>
<protein>
    <submittedName>
        <fullName evidence="1">Uncharacterized protein</fullName>
    </submittedName>
</protein>
<accession>A0ABQ1E6K9</accession>
<name>A0ABQ1E6K9_9CLOT</name>
<dbReference type="RefSeq" id="WP_228731209.1">
    <property type="nucleotide sequence ID" value="NZ_BMBA01000001.1"/>
</dbReference>
<keyword evidence="2" id="KW-1185">Reference proteome</keyword>
<sequence>MDNKLPLKYMNGESAEEYKKALGAASIENIEPLVQYIQKQKDFIEDNRNMF</sequence>
<dbReference type="EMBL" id="BMBA01000001">
    <property type="protein sequence ID" value="GFZ30371.1"/>
    <property type="molecule type" value="Genomic_DNA"/>
</dbReference>
<organism evidence="1 2">
    <name type="scientific">Clostridium zeae</name>
    <dbReference type="NCBI Taxonomy" id="2759022"/>
    <lineage>
        <taxon>Bacteria</taxon>
        <taxon>Bacillati</taxon>
        <taxon>Bacillota</taxon>
        <taxon>Clostridia</taxon>
        <taxon>Eubacteriales</taxon>
        <taxon>Clostridiaceae</taxon>
        <taxon>Clostridium</taxon>
    </lineage>
</organism>
<evidence type="ECO:0000313" key="2">
    <source>
        <dbReference type="Proteomes" id="UP000663802"/>
    </source>
</evidence>
<proteinExistence type="predicted"/>
<dbReference type="Proteomes" id="UP000663802">
    <property type="component" value="Unassembled WGS sequence"/>
</dbReference>
<gene>
    <name evidence="1" type="ORF">CSC2_08970</name>
</gene>